<reference evidence="3" key="1">
    <citation type="submission" date="2021-03" db="EMBL/GenBank/DDBJ databases">
        <title>Chromosome level genome of the anhydrobiotic midge Polypedilum vanderplanki.</title>
        <authorList>
            <person name="Yoshida Y."/>
            <person name="Kikawada T."/>
            <person name="Gusev O."/>
        </authorList>
    </citation>
    <scope>NUCLEOTIDE SEQUENCE</scope>
    <source>
        <strain evidence="3">NIAS01</strain>
        <tissue evidence="3">Whole body or cell culture</tissue>
    </source>
</reference>
<feature type="region of interest" description="Disordered" evidence="2">
    <location>
        <begin position="141"/>
        <end position="163"/>
    </location>
</feature>
<evidence type="ECO:0000256" key="2">
    <source>
        <dbReference type="SAM" id="MobiDB-lite"/>
    </source>
</evidence>
<feature type="compositionally biased region" description="Polar residues" evidence="2">
    <location>
        <begin position="444"/>
        <end position="461"/>
    </location>
</feature>
<evidence type="ECO:0000313" key="4">
    <source>
        <dbReference type="Proteomes" id="UP001107558"/>
    </source>
</evidence>
<proteinExistence type="predicted"/>
<organism evidence="3 4">
    <name type="scientific">Polypedilum vanderplanki</name>
    <name type="common">Sleeping chironomid midge</name>
    <dbReference type="NCBI Taxonomy" id="319348"/>
    <lineage>
        <taxon>Eukaryota</taxon>
        <taxon>Metazoa</taxon>
        <taxon>Ecdysozoa</taxon>
        <taxon>Arthropoda</taxon>
        <taxon>Hexapoda</taxon>
        <taxon>Insecta</taxon>
        <taxon>Pterygota</taxon>
        <taxon>Neoptera</taxon>
        <taxon>Endopterygota</taxon>
        <taxon>Diptera</taxon>
        <taxon>Nematocera</taxon>
        <taxon>Chironomoidea</taxon>
        <taxon>Chironomidae</taxon>
        <taxon>Chironominae</taxon>
        <taxon>Polypedilum</taxon>
        <taxon>Polypedilum</taxon>
    </lineage>
</organism>
<evidence type="ECO:0000313" key="3">
    <source>
        <dbReference type="EMBL" id="KAG5676297.1"/>
    </source>
</evidence>
<dbReference type="EMBL" id="JADBJN010000002">
    <property type="protein sequence ID" value="KAG5676297.1"/>
    <property type="molecule type" value="Genomic_DNA"/>
</dbReference>
<evidence type="ECO:0000256" key="1">
    <source>
        <dbReference type="SAM" id="Coils"/>
    </source>
</evidence>
<name>A0A9J6C283_POLVA</name>
<gene>
    <name evidence="3" type="ORF">PVAND_006144</name>
</gene>
<feature type="compositionally biased region" description="Polar residues" evidence="2">
    <location>
        <begin position="1067"/>
        <end position="1082"/>
    </location>
</feature>
<feature type="region of interest" description="Disordered" evidence="2">
    <location>
        <begin position="1047"/>
        <end position="1082"/>
    </location>
</feature>
<comment type="caution">
    <text evidence="3">The sequence shown here is derived from an EMBL/GenBank/DDBJ whole genome shotgun (WGS) entry which is preliminary data.</text>
</comment>
<sequence>MDRTSVINLKKESGLPRISSTIRSFIEPDDYITSKMPYADKRFDSFMQYNPPPNELGFLGGLGKRTGTVRSKAHVQRPSANQILFKMRTANRILVSFTEDLALTHSLTRKQLKISPKVKRKPLKQELKELVSQVQTADNIIGKKQGKKKHVSSTSSEDEEIKQEVKEKLKLEDIKKPETEKKKPRITLGAMKKLTIVSAMRSDSAKQASAAAAATPEPKTFREWAMAEREKRFQALQAVSAQQIKQEREANQIFPRVKKPPRKFYAEDSKKKNQLQHRIPGAEHLAGYLYGGFSRCDNKLIDKTMENQTKFYVPLTMFSRAKVESKIRAKNRMKAQCARLEYMKIPQIPSDSDDDDDDSDEVLEDVKGLGLVQTPFSNCRIPAVYTQKKRRIDRLKNKYLKGNRLKRINMLLFDRKVIAEKNKQRYVVEDENENFEPPVRRKSSNISSPRLLRSQESSPQPMTYEEHEEKPAKMFDSDHRQRYHDFLHDKYLEKLEQYNQRLNQKINEETAVATALSPASGVTVKTITDRKSSYRDFSIETMTMSSNFQSATPDIQKDPAFIKMKRKVKKNMKFSAHDNRTGGFYFDPFLLEKIHNPEKGMKIMKNYTSLMRSNSNIRRRLQVNAPTFDEELTGTENDKYYHRLVTEWDSYYINEIRHRPQVKKFNVKSDIIKIREMVRKKFFLFFMEEDLMNLFATQDIENKMIGKTLKFIKACNPQFKQLQDEAFVKAKEKLEMVEKVKIETEEMRKKLTRLEDESDLLMQNLMADERKWEMIMMMQNYYYLLMHPTWRLENDWIHRNKDGQLDFLKKSIVYCKKIHIRSKNVSEISLHAIKDFFEQSIEPKRLDQMRQIKPDVSLLKASLDDMKSNVLGILHKHNEIMLRSSEILFQQNQLEKAIPVIISSYQENMSHIQQKVSFIEKRIEFLMGEVEELSNIPLIKCVKNIFMRKIDAISRHLCKTLFSDTFKIDESIRKHTLTENFCMISNRVLELLGQLDTLPVDILHAAEHESRIHRRNKMRLGKLAICEQNLCQFLEKQLKNHFTPTFQPKRRRKRQQQKQAGRPFASKFTTLHSIASKSPQPK</sequence>
<accession>A0A9J6C283</accession>
<protein>
    <submittedName>
        <fullName evidence="3">Uncharacterized protein</fullName>
    </submittedName>
</protein>
<dbReference type="AlphaFoldDB" id="A0A9J6C283"/>
<keyword evidence="1" id="KW-0175">Coiled coil</keyword>
<dbReference type="Proteomes" id="UP001107558">
    <property type="component" value="Chromosome 2"/>
</dbReference>
<keyword evidence="4" id="KW-1185">Reference proteome</keyword>
<dbReference type="OrthoDB" id="7783210at2759"/>
<feature type="region of interest" description="Disordered" evidence="2">
    <location>
        <begin position="431"/>
        <end position="467"/>
    </location>
</feature>
<feature type="coiled-coil region" evidence="1">
    <location>
        <begin position="737"/>
        <end position="771"/>
    </location>
</feature>